<dbReference type="Proteomes" id="UP000008631">
    <property type="component" value="Chromosome"/>
</dbReference>
<evidence type="ECO:0000313" key="3">
    <source>
        <dbReference type="EMBL" id="ADV61570.1"/>
    </source>
</evidence>
<dbReference type="AlphaFoldDB" id="E8R3K3"/>
<dbReference type="Pfam" id="PF00534">
    <property type="entry name" value="Glycos_transf_1"/>
    <property type="match status" value="1"/>
</dbReference>
<dbReference type="Gene3D" id="3.40.50.2000">
    <property type="entry name" value="Glycogen Phosphorylase B"/>
    <property type="match status" value="2"/>
</dbReference>
<dbReference type="STRING" id="575540.Isop_0981"/>
<keyword evidence="1 3" id="KW-0808">Transferase</keyword>
<accession>E8R3K3</accession>
<reference key="1">
    <citation type="submission" date="2010-11" db="EMBL/GenBank/DDBJ databases">
        <title>The complete sequence of chromosome of Isophaera pallida ATCC 43644.</title>
        <authorList>
            <consortium name="US DOE Joint Genome Institute (JGI-PGF)"/>
            <person name="Lucas S."/>
            <person name="Copeland A."/>
            <person name="Lapidus A."/>
            <person name="Bruce D."/>
            <person name="Goodwin L."/>
            <person name="Pitluck S."/>
            <person name="Kyrpides N."/>
            <person name="Mavromatis K."/>
            <person name="Pagani I."/>
            <person name="Ivanova N."/>
            <person name="Saunders E."/>
            <person name="Brettin T."/>
            <person name="Detter J.C."/>
            <person name="Han C."/>
            <person name="Tapia R."/>
            <person name="Land M."/>
            <person name="Hauser L."/>
            <person name="Markowitz V."/>
            <person name="Cheng J.-F."/>
            <person name="Hugenholtz P."/>
            <person name="Woyke T."/>
            <person name="Wu D."/>
            <person name="Eisen J.A."/>
        </authorList>
    </citation>
    <scope>NUCLEOTIDE SEQUENCE</scope>
    <source>
        <strain>ATCC 43644</strain>
    </source>
</reference>
<evidence type="ECO:0000313" key="4">
    <source>
        <dbReference type="Proteomes" id="UP000008631"/>
    </source>
</evidence>
<dbReference type="InParanoid" id="E8R3K3"/>
<keyword evidence="4" id="KW-1185">Reference proteome</keyword>
<dbReference type="PANTHER" id="PTHR46401:SF2">
    <property type="entry name" value="GLYCOSYLTRANSFERASE WBBK-RELATED"/>
    <property type="match status" value="1"/>
</dbReference>
<dbReference type="InterPro" id="IPR001296">
    <property type="entry name" value="Glyco_trans_1"/>
</dbReference>
<protein>
    <submittedName>
        <fullName evidence="3">Glycosyl transferase group 1</fullName>
    </submittedName>
</protein>
<sequence length="407" mass="45422">MKCTSRTFPAQVEASWRDEPHATEARVHAEGALNDAQWLDVRCSGPARPGSVAFHAPTAVWQAPGGGETQLIRTARALEDLGVRVRPWVAWRDRLDPQVFRCLHLFGLSREGLELARIARVRGVKLAVSPICWYEPRSLWKLSPHPLAGFQAVTAWVWRRSGAARLTRSCWRTELLNLADIVLPNSQLEAEQLRLVFGVDSQRLVPVPNGIEPRRFTKADPELFRRQVGWESYVLYAGRIEPRKNPLGLIRALSRCEAKRLPLVILGSVVPGHENYADQVARAIDQRGTERTRWLRGITHDDPLLASAMAAARVVALPSWFETPGLAALEAAAAGAAVVVTPYGSTREIFGDWVRYARPEDREGLAREVTAAWLEGAPVGLAEWVTSRYAWSETARLTREAYDRITA</sequence>
<dbReference type="EMBL" id="CP002353">
    <property type="protein sequence ID" value="ADV61570.1"/>
    <property type="molecule type" value="Genomic_DNA"/>
</dbReference>
<dbReference type="HOGENOM" id="CLU_061541_0_0_0"/>
<gene>
    <name evidence="3" type="ordered locus">Isop_0981</name>
</gene>
<feature type="domain" description="Glycosyl transferase family 1" evidence="2">
    <location>
        <begin position="231"/>
        <end position="370"/>
    </location>
</feature>
<dbReference type="GO" id="GO:0016757">
    <property type="term" value="F:glycosyltransferase activity"/>
    <property type="evidence" value="ECO:0007669"/>
    <property type="project" value="InterPro"/>
</dbReference>
<reference evidence="3 4" key="2">
    <citation type="journal article" date="2011" name="Stand. Genomic Sci.">
        <title>Complete genome sequence of Isosphaera pallida type strain (IS1B).</title>
        <authorList>
            <consortium name="US DOE Joint Genome Institute (JGI-PGF)"/>
            <person name="Goker M."/>
            <person name="Cleland D."/>
            <person name="Saunders E."/>
            <person name="Lapidus A."/>
            <person name="Nolan M."/>
            <person name="Lucas S."/>
            <person name="Hammon N."/>
            <person name="Deshpande S."/>
            <person name="Cheng J.F."/>
            <person name="Tapia R."/>
            <person name="Han C."/>
            <person name="Goodwin L."/>
            <person name="Pitluck S."/>
            <person name="Liolios K."/>
            <person name="Pagani I."/>
            <person name="Ivanova N."/>
            <person name="Mavromatis K."/>
            <person name="Pati A."/>
            <person name="Chen A."/>
            <person name="Palaniappan K."/>
            <person name="Land M."/>
            <person name="Hauser L."/>
            <person name="Chang Y.J."/>
            <person name="Jeffries C.D."/>
            <person name="Detter J.C."/>
            <person name="Beck B."/>
            <person name="Woyke T."/>
            <person name="Bristow J."/>
            <person name="Eisen J.A."/>
            <person name="Markowitz V."/>
            <person name="Hugenholtz P."/>
            <person name="Kyrpides N.C."/>
            <person name="Klenk H.P."/>
        </authorList>
    </citation>
    <scope>NUCLEOTIDE SEQUENCE [LARGE SCALE GENOMIC DNA]</scope>
    <source>
        <strain evidence="4">ATCC 43644 / DSM 9630 / IS1B</strain>
    </source>
</reference>
<proteinExistence type="predicted"/>
<name>E8R3K3_ISOPI</name>
<dbReference type="GO" id="GO:0009103">
    <property type="term" value="P:lipopolysaccharide biosynthetic process"/>
    <property type="evidence" value="ECO:0007669"/>
    <property type="project" value="TreeGrafter"/>
</dbReference>
<evidence type="ECO:0000256" key="1">
    <source>
        <dbReference type="ARBA" id="ARBA00022679"/>
    </source>
</evidence>
<dbReference type="eggNOG" id="COG0438">
    <property type="taxonomic scope" value="Bacteria"/>
</dbReference>
<organism evidence="3 4">
    <name type="scientific">Isosphaera pallida (strain ATCC 43644 / DSM 9630 / IS1B)</name>
    <dbReference type="NCBI Taxonomy" id="575540"/>
    <lineage>
        <taxon>Bacteria</taxon>
        <taxon>Pseudomonadati</taxon>
        <taxon>Planctomycetota</taxon>
        <taxon>Planctomycetia</taxon>
        <taxon>Isosphaerales</taxon>
        <taxon>Isosphaeraceae</taxon>
        <taxon>Isosphaera</taxon>
    </lineage>
</organism>
<dbReference type="KEGG" id="ipa:Isop_0981"/>
<evidence type="ECO:0000259" key="2">
    <source>
        <dbReference type="Pfam" id="PF00534"/>
    </source>
</evidence>
<dbReference type="SUPFAM" id="SSF53756">
    <property type="entry name" value="UDP-Glycosyltransferase/glycogen phosphorylase"/>
    <property type="match status" value="1"/>
</dbReference>
<dbReference type="PANTHER" id="PTHR46401">
    <property type="entry name" value="GLYCOSYLTRANSFERASE WBBK-RELATED"/>
    <property type="match status" value="1"/>
</dbReference>